<proteinExistence type="predicted"/>
<organism evidence="1 2">
    <name type="scientific">Anabaena subtropica FACHB-260</name>
    <dbReference type="NCBI Taxonomy" id="2692884"/>
    <lineage>
        <taxon>Bacteria</taxon>
        <taxon>Bacillati</taxon>
        <taxon>Cyanobacteriota</taxon>
        <taxon>Cyanophyceae</taxon>
        <taxon>Nostocales</taxon>
        <taxon>Nostocaceae</taxon>
        <taxon>Anabaena</taxon>
    </lineage>
</organism>
<evidence type="ECO:0000313" key="1">
    <source>
        <dbReference type="EMBL" id="MBD2347212.1"/>
    </source>
</evidence>
<sequence>MIPLSKLLKQKHLTTLVVLLLFLLLLTVGAIPGYLSGRWQWKQPPPLANLNSLREIRNQGLKLPGWQTTDQAEQTIGQNKWSLQVVKQEGSKNLAILLLLPQNSSKNQPEVEWTDVSGWGKLRWGKWDIAQSRSAQFTVTQPANSQGNDKIQVDATFFRASTNQETFAVLQWYALPNAGYPSPVRWFLADQLAQLQKNRAPWVAVSILIPIEPLGQVETTWPLAQSIGETVQSTLMAGPLKISS</sequence>
<evidence type="ECO:0000313" key="2">
    <source>
        <dbReference type="Proteomes" id="UP000607281"/>
    </source>
</evidence>
<dbReference type="RefSeq" id="WP_190409615.1">
    <property type="nucleotide sequence ID" value="NZ_JACJRF010000082.1"/>
</dbReference>
<dbReference type="Proteomes" id="UP000607281">
    <property type="component" value="Unassembled WGS sequence"/>
</dbReference>
<dbReference type="InterPro" id="IPR030917">
    <property type="entry name" value="Cyanoexo_CrtB_assoc"/>
</dbReference>
<dbReference type="EMBL" id="JACJRF010000082">
    <property type="protein sequence ID" value="MBD2347212.1"/>
    <property type="molecule type" value="Genomic_DNA"/>
</dbReference>
<gene>
    <name evidence="1" type="ORF">H6G18_24230</name>
</gene>
<dbReference type="NCBIfam" id="TIGR04533">
    <property type="entry name" value="cyanosortB_assc"/>
    <property type="match status" value="1"/>
</dbReference>
<name>A0ABR8CVJ0_9NOST</name>
<protein>
    <submittedName>
        <fullName evidence="1">Cyanoexosortase B system-associated protein</fullName>
    </submittedName>
</protein>
<accession>A0ABR8CVJ0</accession>
<keyword evidence="2" id="KW-1185">Reference proteome</keyword>
<comment type="caution">
    <text evidence="1">The sequence shown here is derived from an EMBL/GenBank/DDBJ whole genome shotgun (WGS) entry which is preliminary data.</text>
</comment>
<reference evidence="1 2" key="1">
    <citation type="journal article" date="2020" name="ISME J.">
        <title>Comparative genomics reveals insights into cyanobacterial evolution and habitat adaptation.</title>
        <authorList>
            <person name="Chen M.Y."/>
            <person name="Teng W.K."/>
            <person name="Zhao L."/>
            <person name="Hu C.X."/>
            <person name="Zhou Y.K."/>
            <person name="Han B.P."/>
            <person name="Song L.R."/>
            <person name="Shu W.S."/>
        </authorList>
    </citation>
    <scope>NUCLEOTIDE SEQUENCE [LARGE SCALE GENOMIC DNA]</scope>
    <source>
        <strain evidence="1 2">FACHB-260</strain>
    </source>
</reference>